<accession>A0A2T5VG68</accession>
<comment type="caution">
    <text evidence="19">The sequence shown here is derived from an EMBL/GenBank/DDBJ whole genome shotgun (WGS) entry which is preliminary data.</text>
</comment>
<dbReference type="InterPro" id="IPR038726">
    <property type="entry name" value="PDDEXK_AddAB-type"/>
</dbReference>
<evidence type="ECO:0000256" key="13">
    <source>
        <dbReference type="ARBA" id="ARBA00034923"/>
    </source>
</evidence>
<comment type="catalytic activity">
    <reaction evidence="14">
        <text>ATP + H2O = ADP + phosphate + H(+)</text>
        <dbReference type="Rhea" id="RHEA:13065"/>
        <dbReference type="ChEBI" id="CHEBI:15377"/>
        <dbReference type="ChEBI" id="CHEBI:15378"/>
        <dbReference type="ChEBI" id="CHEBI:30616"/>
        <dbReference type="ChEBI" id="CHEBI:43474"/>
        <dbReference type="ChEBI" id="CHEBI:456216"/>
        <dbReference type="EC" id="5.6.2.4"/>
    </reaction>
</comment>
<feature type="domain" description="UvrD-like helicase C-terminal" evidence="18">
    <location>
        <begin position="516"/>
        <end position="782"/>
    </location>
</feature>
<evidence type="ECO:0000313" key="19">
    <source>
        <dbReference type="EMBL" id="PTW62752.1"/>
    </source>
</evidence>
<dbReference type="Pfam" id="PF13361">
    <property type="entry name" value="UvrD_C"/>
    <property type="match status" value="1"/>
</dbReference>
<dbReference type="SUPFAM" id="SSF52980">
    <property type="entry name" value="Restriction endonuclease-like"/>
    <property type="match status" value="1"/>
</dbReference>
<dbReference type="GO" id="GO:0033202">
    <property type="term" value="C:DNA helicase complex"/>
    <property type="evidence" value="ECO:0007669"/>
    <property type="project" value="TreeGrafter"/>
</dbReference>
<dbReference type="InterPro" id="IPR014016">
    <property type="entry name" value="UvrD-like_ATP-bd"/>
</dbReference>
<dbReference type="EC" id="5.6.2.4" evidence="12"/>
<keyword evidence="7 15" id="KW-0067">ATP-binding</keyword>
<evidence type="ECO:0000256" key="9">
    <source>
        <dbReference type="ARBA" id="ARBA00023204"/>
    </source>
</evidence>
<dbReference type="Gene3D" id="3.40.50.300">
    <property type="entry name" value="P-loop containing nucleotide triphosphate hydrolases"/>
    <property type="match status" value="3"/>
</dbReference>
<dbReference type="Gene3D" id="1.10.486.10">
    <property type="entry name" value="PCRA, domain 4"/>
    <property type="match status" value="1"/>
</dbReference>
<keyword evidence="3" id="KW-0227">DNA damage</keyword>
<evidence type="ECO:0000313" key="20">
    <source>
        <dbReference type="Proteomes" id="UP000244081"/>
    </source>
</evidence>
<evidence type="ECO:0000256" key="11">
    <source>
        <dbReference type="ARBA" id="ARBA00034617"/>
    </source>
</evidence>
<evidence type="ECO:0000256" key="14">
    <source>
        <dbReference type="ARBA" id="ARBA00048988"/>
    </source>
</evidence>
<feature type="region of interest" description="Disordered" evidence="16">
    <location>
        <begin position="893"/>
        <end position="946"/>
    </location>
</feature>
<dbReference type="GO" id="GO:0004527">
    <property type="term" value="F:exonuclease activity"/>
    <property type="evidence" value="ECO:0007669"/>
    <property type="project" value="UniProtKB-KW"/>
</dbReference>
<dbReference type="GO" id="GO:0000725">
    <property type="term" value="P:recombinational repair"/>
    <property type="evidence" value="ECO:0007669"/>
    <property type="project" value="TreeGrafter"/>
</dbReference>
<dbReference type="GO" id="GO:0003677">
    <property type="term" value="F:DNA binding"/>
    <property type="evidence" value="ECO:0007669"/>
    <property type="project" value="UniProtKB-KW"/>
</dbReference>
<gene>
    <name evidence="19" type="ORF">C8N35_101800</name>
</gene>
<feature type="compositionally biased region" description="Basic and acidic residues" evidence="16">
    <location>
        <begin position="907"/>
        <end position="935"/>
    </location>
</feature>
<dbReference type="GO" id="GO:0005524">
    <property type="term" value="F:ATP binding"/>
    <property type="evidence" value="ECO:0007669"/>
    <property type="project" value="UniProtKB-UniRule"/>
</dbReference>
<keyword evidence="4 15" id="KW-0378">Hydrolase</keyword>
<evidence type="ECO:0000256" key="3">
    <source>
        <dbReference type="ARBA" id="ARBA00022763"/>
    </source>
</evidence>
<dbReference type="InterPro" id="IPR014017">
    <property type="entry name" value="DNA_helicase_UvrD-like_C"/>
</dbReference>
<keyword evidence="20" id="KW-1185">Reference proteome</keyword>
<dbReference type="RefSeq" id="WP_107988276.1">
    <property type="nucleotide sequence ID" value="NZ_QAYG01000001.1"/>
</dbReference>
<evidence type="ECO:0000256" key="5">
    <source>
        <dbReference type="ARBA" id="ARBA00022806"/>
    </source>
</evidence>
<dbReference type="InterPro" id="IPR000212">
    <property type="entry name" value="DNA_helicase_UvrD/REP"/>
</dbReference>
<dbReference type="PANTHER" id="PTHR11070:SF2">
    <property type="entry name" value="ATP-DEPENDENT DNA HELICASE SRS2"/>
    <property type="match status" value="1"/>
</dbReference>
<keyword evidence="1" id="KW-0540">Nuclease</keyword>
<evidence type="ECO:0000256" key="10">
    <source>
        <dbReference type="ARBA" id="ARBA00023235"/>
    </source>
</evidence>
<evidence type="ECO:0000256" key="6">
    <source>
        <dbReference type="ARBA" id="ARBA00022839"/>
    </source>
</evidence>
<dbReference type="Pfam" id="PF00580">
    <property type="entry name" value="UvrD-helicase"/>
    <property type="match status" value="1"/>
</dbReference>
<evidence type="ECO:0000256" key="4">
    <source>
        <dbReference type="ARBA" id="ARBA00022801"/>
    </source>
</evidence>
<evidence type="ECO:0000256" key="2">
    <source>
        <dbReference type="ARBA" id="ARBA00022741"/>
    </source>
</evidence>
<dbReference type="PANTHER" id="PTHR11070">
    <property type="entry name" value="UVRD / RECB / PCRA DNA HELICASE FAMILY MEMBER"/>
    <property type="match status" value="1"/>
</dbReference>
<dbReference type="EMBL" id="QAYG01000001">
    <property type="protein sequence ID" value="PTW62752.1"/>
    <property type="molecule type" value="Genomic_DNA"/>
</dbReference>
<dbReference type="NCBIfam" id="TIGR02784">
    <property type="entry name" value="addA_alphas"/>
    <property type="match status" value="1"/>
</dbReference>
<keyword evidence="6" id="KW-0269">Exonuclease</keyword>
<evidence type="ECO:0000259" key="17">
    <source>
        <dbReference type="PROSITE" id="PS51198"/>
    </source>
</evidence>
<dbReference type="GO" id="GO:0005829">
    <property type="term" value="C:cytosol"/>
    <property type="evidence" value="ECO:0007669"/>
    <property type="project" value="TreeGrafter"/>
</dbReference>
<dbReference type="PROSITE" id="PS51217">
    <property type="entry name" value="UVRD_HELICASE_CTER"/>
    <property type="match status" value="1"/>
</dbReference>
<evidence type="ECO:0000256" key="15">
    <source>
        <dbReference type="PROSITE-ProRule" id="PRU00560"/>
    </source>
</evidence>
<name>A0A2T5VG68_9HYPH</name>
<dbReference type="SUPFAM" id="SSF52540">
    <property type="entry name" value="P-loop containing nucleoside triphosphate hydrolases"/>
    <property type="match status" value="1"/>
</dbReference>
<keyword evidence="2 15" id="KW-0547">Nucleotide-binding</keyword>
<feature type="domain" description="UvrD-like helicase ATP-binding" evidence="17">
    <location>
        <begin position="4"/>
        <end position="486"/>
    </location>
</feature>
<keyword evidence="5 15" id="KW-0347">Helicase</keyword>
<evidence type="ECO:0000256" key="7">
    <source>
        <dbReference type="ARBA" id="ARBA00022840"/>
    </source>
</evidence>
<dbReference type="InterPro" id="IPR027417">
    <property type="entry name" value="P-loop_NTPase"/>
</dbReference>
<feature type="binding site" evidence="15">
    <location>
        <begin position="25"/>
        <end position="32"/>
    </location>
    <ligand>
        <name>ATP</name>
        <dbReference type="ChEBI" id="CHEBI:30616"/>
    </ligand>
</feature>
<dbReference type="InterPro" id="IPR011604">
    <property type="entry name" value="PDDEXK-like_dom_sf"/>
</dbReference>
<dbReference type="GO" id="GO:0043138">
    <property type="term" value="F:3'-5' DNA helicase activity"/>
    <property type="evidence" value="ECO:0007669"/>
    <property type="project" value="UniProtKB-EC"/>
</dbReference>
<keyword evidence="9" id="KW-0234">DNA repair</keyword>
<dbReference type="InterPro" id="IPR014151">
    <property type="entry name" value="DNA_helicase_AddA"/>
</dbReference>
<proteinExistence type="predicted"/>
<dbReference type="Gene3D" id="3.90.320.10">
    <property type="match status" value="1"/>
</dbReference>
<sequence>MEIPAVTLERQRNASHPEASAWVSANAGAGKTFVLARRVVRLLLNGTNPSRLLCLTFTKAAAAEMASRVFDTLATWVSLDDEALVAAITDMGEPEPGADKLARARRLFATALETPGGLKIQTIHAFCESLLHQFPLEANVAGHFTVLDERVQDELLAEARARVLHQAAEDEDGPLGRALASLIALMSDGKVADVVDAVIAKRDDLRRWIVEAGTLEDGLVALSAAFGIAPGETVAACDAEILNGGIEPERRKAIAEALRTGAKTDLAKAEALDASISASSEEERRRAYLSAFLTKKGEPLKTSATKAIQQAFPEVVSRLTDEAARLVALFERRRAIVTMEGTGALMRLADAVLQHYERDKRQRGLLDFEDLVVKTANLLSAREAAAWVQYKLDQGLDHILVDEAQDTSPRQWQVISALAEEFFAGAGARSVTRTLFAVGDEKQSIYSFQGAVPAYFAEMRRYFQRRASEGGGLFHDVRLTLSFRSTADVLGAVDLVFADEAVRKGLSRDGEAPVHEAVRRNDPGLVEIWPMAWEEKTEPPDDWQRPLDHAGPGSPMIRVAERIAATVAGWQHEGTANAGDVLVLVRKRGAFVAALNRALKVAGVAVAGADRLTLSEHIAVQDLVALGRFVLLAEDDLSLAALLKSPLFGFGDDDLFQIAYERGERTLWQALRARADGKNIWKGALTTLEDWRARADFVPPYEFYARILGADGGRRRMRERLGQEVDDVLDEFLNLALDYERTGVPGLEGFLAWLTAAPTQIKREMEGAGGAVRIMTVHGAKGLEAPIVFLVDSGGKPAHHGHDPDVLAFSLSNDPIAAPALVWKPASGDQTAWHAEAIGAVREAAEEEYRRLLYVAMTRARDRLVVCGFAGSRGPSEGCWHALVDHALSPGAQETRDAAGEVVARSWHKERPYTGDTPDDRDQTSHQEREHEERAPQATAPLPDWATRTADAYRLPRRLAPSRAVDLLAVSIEEPEPRHALAAALDPGHWGLVRGQIVHRLLQSLPDIDASERRERARSLLESALDEHFADRGDALLREVFAVLDDPAFAAVFSAGSRAEVPIVGTLVNGEGQTFAVSGQIDRLVATSRDVLIIDYKTNADPPLLLEAVSDDYVAQLAVYRMLVSRLYPDRKVRAILLWTEAPRLMEIPEDVLVSAVKGLSVMA</sequence>
<evidence type="ECO:0000259" key="18">
    <source>
        <dbReference type="PROSITE" id="PS51217"/>
    </source>
</evidence>
<evidence type="ECO:0000256" key="16">
    <source>
        <dbReference type="SAM" id="MobiDB-lite"/>
    </source>
</evidence>
<dbReference type="Pfam" id="PF12705">
    <property type="entry name" value="PDDEXK_1"/>
    <property type="match status" value="1"/>
</dbReference>
<comment type="catalytic activity">
    <reaction evidence="11">
        <text>Couples ATP hydrolysis with the unwinding of duplex DNA by translocating in the 3'-5' direction.</text>
        <dbReference type="EC" id="5.6.2.4"/>
    </reaction>
</comment>
<evidence type="ECO:0000256" key="8">
    <source>
        <dbReference type="ARBA" id="ARBA00023125"/>
    </source>
</evidence>
<dbReference type="OrthoDB" id="9810135at2"/>
<keyword evidence="10" id="KW-0413">Isomerase</keyword>
<evidence type="ECO:0000256" key="12">
    <source>
        <dbReference type="ARBA" id="ARBA00034808"/>
    </source>
</evidence>
<dbReference type="Proteomes" id="UP000244081">
    <property type="component" value="Unassembled WGS sequence"/>
</dbReference>
<reference evidence="19 20" key="1">
    <citation type="submission" date="2018-04" db="EMBL/GenBank/DDBJ databases">
        <title>Genomic Encyclopedia of Archaeal and Bacterial Type Strains, Phase II (KMG-II): from individual species to whole genera.</title>
        <authorList>
            <person name="Goeker M."/>
        </authorList>
    </citation>
    <scope>NUCLEOTIDE SEQUENCE [LARGE SCALE GENOMIC DNA]</scope>
    <source>
        <strain evidence="19 20">DSM 23382</strain>
    </source>
</reference>
<dbReference type="AlphaFoldDB" id="A0A2T5VG68"/>
<evidence type="ECO:0000256" key="1">
    <source>
        <dbReference type="ARBA" id="ARBA00022722"/>
    </source>
</evidence>
<organism evidence="19 20">
    <name type="scientific">Breoghania corrubedonensis</name>
    <dbReference type="NCBI Taxonomy" id="665038"/>
    <lineage>
        <taxon>Bacteria</taxon>
        <taxon>Pseudomonadati</taxon>
        <taxon>Pseudomonadota</taxon>
        <taxon>Alphaproteobacteria</taxon>
        <taxon>Hyphomicrobiales</taxon>
        <taxon>Stappiaceae</taxon>
        <taxon>Breoghania</taxon>
    </lineage>
</organism>
<protein>
    <recommendedName>
        <fullName evidence="12">DNA 3'-5' helicase</fullName>
        <ecNumber evidence="12">5.6.2.4</ecNumber>
    </recommendedName>
    <alternativeName>
        <fullName evidence="13">DNA 3'-5' helicase II</fullName>
    </alternativeName>
</protein>
<dbReference type="InterPro" id="IPR011335">
    <property type="entry name" value="Restrct_endonuc-II-like"/>
</dbReference>
<keyword evidence="8" id="KW-0238">DNA-binding</keyword>
<dbReference type="PROSITE" id="PS51198">
    <property type="entry name" value="UVRD_HELICASE_ATP_BIND"/>
    <property type="match status" value="1"/>
</dbReference>